<sequence length="187" mass="21565">KRNLTKFCFQGEVNNKRCILRIDTGSDVSILNDNLIESNQCKIKIDNCSLTYPTGEKVSINYKVHTKVRLRSYLVEISMLVAKINDDCILDIDFLEKLNLGNIFESIFNSQKETSLYIEEKNDVQCFRVKKSFDFDVPSNLRSLLEKDSEYLTQSQKKLFAELLNEFSDIFSEQIVAGNCEVGEHLI</sequence>
<dbReference type="InterPro" id="IPR021109">
    <property type="entry name" value="Peptidase_aspartic_dom_sf"/>
</dbReference>
<dbReference type="Proteomes" id="UP000078492">
    <property type="component" value="Unassembled WGS sequence"/>
</dbReference>
<evidence type="ECO:0000313" key="1">
    <source>
        <dbReference type="EMBL" id="KYN09428.1"/>
    </source>
</evidence>
<dbReference type="SUPFAM" id="SSF50630">
    <property type="entry name" value="Acid proteases"/>
    <property type="match status" value="1"/>
</dbReference>
<proteinExistence type="predicted"/>
<dbReference type="STRING" id="471704.A0A151IRR3"/>
<evidence type="ECO:0000313" key="2">
    <source>
        <dbReference type="Proteomes" id="UP000078492"/>
    </source>
</evidence>
<dbReference type="AlphaFoldDB" id="A0A151IRR3"/>
<name>A0A151IRR3_9HYME</name>
<accession>A0A151IRR3</accession>
<reference evidence="1 2" key="1">
    <citation type="submission" date="2015-09" db="EMBL/GenBank/DDBJ databases">
        <title>Trachymyrmex cornetzi WGS genome.</title>
        <authorList>
            <person name="Nygaard S."/>
            <person name="Hu H."/>
            <person name="Boomsma J."/>
            <person name="Zhang G."/>
        </authorList>
    </citation>
    <scope>NUCLEOTIDE SEQUENCE [LARGE SCALE GENOMIC DNA]</scope>
    <source>
        <strain evidence="1">Tcor2-1</strain>
        <tissue evidence="1">Whole body</tissue>
    </source>
</reference>
<evidence type="ECO:0008006" key="3">
    <source>
        <dbReference type="Google" id="ProtNLM"/>
    </source>
</evidence>
<dbReference type="Gene3D" id="2.40.70.10">
    <property type="entry name" value="Acid Proteases"/>
    <property type="match status" value="1"/>
</dbReference>
<gene>
    <name evidence="1" type="ORF">ALC57_18460</name>
</gene>
<keyword evidence="2" id="KW-1185">Reference proteome</keyword>
<organism evidence="1 2">
    <name type="scientific">Trachymyrmex cornetzi</name>
    <dbReference type="NCBI Taxonomy" id="471704"/>
    <lineage>
        <taxon>Eukaryota</taxon>
        <taxon>Metazoa</taxon>
        <taxon>Ecdysozoa</taxon>
        <taxon>Arthropoda</taxon>
        <taxon>Hexapoda</taxon>
        <taxon>Insecta</taxon>
        <taxon>Pterygota</taxon>
        <taxon>Neoptera</taxon>
        <taxon>Endopterygota</taxon>
        <taxon>Hymenoptera</taxon>
        <taxon>Apocrita</taxon>
        <taxon>Aculeata</taxon>
        <taxon>Formicoidea</taxon>
        <taxon>Formicidae</taxon>
        <taxon>Myrmicinae</taxon>
        <taxon>Trachymyrmex</taxon>
    </lineage>
</organism>
<feature type="non-terminal residue" evidence="1">
    <location>
        <position position="1"/>
    </location>
</feature>
<protein>
    <recommendedName>
        <fullName evidence="3">Peptidase A2 domain-containing protein</fullName>
    </recommendedName>
</protein>
<dbReference type="EMBL" id="KQ981111">
    <property type="protein sequence ID" value="KYN09428.1"/>
    <property type="molecule type" value="Genomic_DNA"/>
</dbReference>